<reference evidence="3" key="1">
    <citation type="journal article" date="2013" name="Genome Announc.">
        <title>Draft genome sequence of the grapevine dieback fungus Eutypa lata UCR-EL1.</title>
        <authorList>
            <person name="Blanco-Ulate B."/>
            <person name="Rolshausen P.E."/>
            <person name="Cantu D."/>
        </authorList>
    </citation>
    <scope>NUCLEOTIDE SEQUENCE [LARGE SCALE GENOMIC DNA]</scope>
    <source>
        <strain evidence="3">UCR-EL1</strain>
    </source>
</reference>
<dbReference type="SUPFAM" id="SSF50044">
    <property type="entry name" value="SH3-domain"/>
    <property type="match status" value="1"/>
</dbReference>
<feature type="region of interest" description="Disordered" evidence="1">
    <location>
        <begin position="184"/>
        <end position="205"/>
    </location>
</feature>
<dbReference type="Gene3D" id="2.30.30.40">
    <property type="entry name" value="SH3 Domains"/>
    <property type="match status" value="1"/>
</dbReference>
<dbReference type="OrthoDB" id="5243589at2759"/>
<dbReference type="InterPro" id="IPR036028">
    <property type="entry name" value="SH3-like_dom_sf"/>
</dbReference>
<sequence>MTGIMPEISKLPTAIATETRKYQNGIMRTPPDRTPVLHFAVGAKIVGIEFPPKYEGKWGLGWHDGVRAAFETDTVLIDAPPKGEIRMQGTSNVQAVARWKWNQKGGDEKWLRFDKGDIIKNISWSHKGHWCWSGTSAKGWGVFPQSHLEPSSIQTLQPGDSGSVSSGEKKPTWLSIRRNADRKFPFSSDDSTSTHTNTHTSSNSSTIPSFAGVRFF</sequence>
<dbReference type="Proteomes" id="UP000012174">
    <property type="component" value="Unassembled WGS sequence"/>
</dbReference>
<feature type="compositionally biased region" description="Low complexity" evidence="1">
    <location>
        <begin position="187"/>
        <end position="205"/>
    </location>
</feature>
<feature type="compositionally biased region" description="Polar residues" evidence="1">
    <location>
        <begin position="151"/>
        <end position="166"/>
    </location>
</feature>
<dbReference type="EMBL" id="KB707259">
    <property type="protein sequence ID" value="EMR63198.1"/>
    <property type="molecule type" value="Genomic_DNA"/>
</dbReference>
<protein>
    <submittedName>
        <fullName evidence="2">Putative sh3 domain-containing protein</fullName>
    </submittedName>
</protein>
<evidence type="ECO:0000313" key="3">
    <source>
        <dbReference type="Proteomes" id="UP000012174"/>
    </source>
</evidence>
<dbReference type="STRING" id="1287681.M7SG32"/>
<evidence type="ECO:0000256" key="1">
    <source>
        <dbReference type="SAM" id="MobiDB-lite"/>
    </source>
</evidence>
<name>M7SG32_EUTLA</name>
<organism evidence="2 3">
    <name type="scientific">Eutypa lata (strain UCR-EL1)</name>
    <name type="common">Grapevine dieback disease fungus</name>
    <name type="synonym">Eutypa armeniacae</name>
    <dbReference type="NCBI Taxonomy" id="1287681"/>
    <lineage>
        <taxon>Eukaryota</taxon>
        <taxon>Fungi</taxon>
        <taxon>Dikarya</taxon>
        <taxon>Ascomycota</taxon>
        <taxon>Pezizomycotina</taxon>
        <taxon>Sordariomycetes</taxon>
        <taxon>Xylariomycetidae</taxon>
        <taxon>Xylariales</taxon>
        <taxon>Diatrypaceae</taxon>
        <taxon>Eutypa</taxon>
    </lineage>
</organism>
<dbReference type="eggNOG" id="ENOG502SQTP">
    <property type="taxonomic scope" value="Eukaryota"/>
</dbReference>
<proteinExistence type="predicted"/>
<keyword evidence="3" id="KW-1185">Reference proteome</keyword>
<dbReference type="KEGG" id="ela:UCREL1_9868"/>
<evidence type="ECO:0000313" key="2">
    <source>
        <dbReference type="EMBL" id="EMR63198.1"/>
    </source>
</evidence>
<dbReference type="HOGENOM" id="CLU_1277612_0_0_1"/>
<feature type="region of interest" description="Disordered" evidence="1">
    <location>
        <begin position="151"/>
        <end position="172"/>
    </location>
</feature>
<accession>M7SG32</accession>
<dbReference type="AlphaFoldDB" id="M7SG32"/>
<gene>
    <name evidence="2" type="ORF">UCREL1_9868</name>
</gene>